<comment type="caution">
    <text evidence="1">The sequence shown here is derived from an EMBL/GenBank/DDBJ whole genome shotgun (WGS) entry which is preliminary data.</text>
</comment>
<dbReference type="Proteomes" id="UP000249915">
    <property type="component" value="Unassembled WGS sequence"/>
</dbReference>
<dbReference type="AlphaFoldDB" id="A0A2V4AMT9"/>
<protein>
    <submittedName>
        <fullName evidence="1">Uncharacterized protein</fullName>
    </submittedName>
</protein>
<proteinExistence type="predicted"/>
<sequence length="122" mass="13375">MHIRGWRSTFDAVAREVLDLLQFIRARRNNVLRSLLETGRAQVTLRSELTISHQTPEIVYISTTTDAPSELQIVSESGLAVAVVDVDLHADVDAVLASGLDIVITMQGHDLNFTAPEIVAPD</sequence>
<evidence type="ECO:0000313" key="1">
    <source>
        <dbReference type="EMBL" id="PXY21363.1"/>
    </source>
</evidence>
<reference evidence="1 2" key="1">
    <citation type="submission" date="2016-07" db="EMBL/GenBank/DDBJ databases">
        <title>Draft genome sequence of Prauserella muralis DSM 45305, isolated from a mould-covered wall in an indoor environment.</title>
        <authorList>
            <person name="Ruckert C."/>
            <person name="Albersmeier A."/>
            <person name="Jiang C.-L."/>
            <person name="Jiang Y."/>
            <person name="Kalinowski J."/>
            <person name="Schneider O."/>
            <person name="Winkler A."/>
            <person name="Zotchev S.B."/>
        </authorList>
    </citation>
    <scope>NUCLEOTIDE SEQUENCE [LARGE SCALE GENOMIC DNA]</scope>
    <source>
        <strain evidence="1 2">DSM 45305</strain>
    </source>
</reference>
<accession>A0A2V4AMT9</accession>
<gene>
    <name evidence="1" type="ORF">BAY60_28425</name>
</gene>
<keyword evidence="2" id="KW-1185">Reference proteome</keyword>
<name>A0A2V4AMT9_9PSEU</name>
<evidence type="ECO:0000313" key="2">
    <source>
        <dbReference type="Proteomes" id="UP000249915"/>
    </source>
</evidence>
<dbReference type="EMBL" id="MASW01000006">
    <property type="protein sequence ID" value="PXY21363.1"/>
    <property type="molecule type" value="Genomic_DNA"/>
</dbReference>
<organism evidence="1 2">
    <name type="scientific">Prauserella muralis</name>
    <dbReference type="NCBI Taxonomy" id="588067"/>
    <lineage>
        <taxon>Bacteria</taxon>
        <taxon>Bacillati</taxon>
        <taxon>Actinomycetota</taxon>
        <taxon>Actinomycetes</taxon>
        <taxon>Pseudonocardiales</taxon>
        <taxon>Pseudonocardiaceae</taxon>
        <taxon>Prauserella</taxon>
    </lineage>
</organism>